<organism evidence="1 2">
    <name type="scientific">Shewanella youngdeokensis</name>
    <dbReference type="NCBI Taxonomy" id="2999068"/>
    <lineage>
        <taxon>Bacteria</taxon>
        <taxon>Pseudomonadati</taxon>
        <taxon>Pseudomonadota</taxon>
        <taxon>Gammaproteobacteria</taxon>
        <taxon>Alteromonadales</taxon>
        <taxon>Shewanellaceae</taxon>
        <taxon>Shewanella</taxon>
    </lineage>
</organism>
<sequence>MKTLVELSPEQHKHLNVVPNSGAKHVAQQNLINLRVTEVAKAACCMPIFFVRDNHSGNWVLTGFTSFVQGQNLLVRDDQWRALYTPTALQTHPFYLMQSPKDPQQYTIGLDPESSALTTEPGETMFDEHGKASLYLSNIKTLIETDLNNDMLTHKFSQKVVDLGLLKAVNIAVNHQHNASQSLNGLFTINEEKLQQLPSDSLKELSKLGYLSPLYAMLTSLYQLNALIQYHNQVADNNSITHIKLEASKV</sequence>
<protein>
    <submittedName>
        <fullName evidence="1">SapC family protein</fullName>
    </submittedName>
</protein>
<name>A0ABZ0JZT9_9GAMM</name>
<dbReference type="InterPro" id="IPR010836">
    <property type="entry name" value="SapC"/>
</dbReference>
<keyword evidence="2" id="KW-1185">Reference proteome</keyword>
<evidence type="ECO:0000313" key="2">
    <source>
        <dbReference type="Proteomes" id="UP001529491"/>
    </source>
</evidence>
<dbReference type="Pfam" id="PF07277">
    <property type="entry name" value="SapC"/>
    <property type="match status" value="1"/>
</dbReference>
<proteinExistence type="predicted"/>
<evidence type="ECO:0000313" key="1">
    <source>
        <dbReference type="EMBL" id="WOT05036.1"/>
    </source>
</evidence>
<dbReference type="RefSeq" id="WP_310472673.1">
    <property type="nucleotide sequence ID" value="NZ_CP136522.1"/>
</dbReference>
<accession>A0ABZ0JZT9</accession>
<gene>
    <name evidence="1" type="ORF">RGE70_17340</name>
</gene>
<reference evidence="1 2" key="1">
    <citation type="submission" date="2023-10" db="EMBL/GenBank/DDBJ databases">
        <title>Complete genome sequence of Shewanella sp. DAU334.</title>
        <authorList>
            <person name="Lee Y.-S."/>
            <person name="Jeong H.-R."/>
            <person name="Hwang E.-J."/>
            <person name="Choi Y.-L."/>
            <person name="Kim G.-D."/>
        </authorList>
    </citation>
    <scope>NUCLEOTIDE SEQUENCE [LARGE SCALE GENOMIC DNA]</scope>
    <source>
        <strain evidence="1 2">DAU334</strain>
    </source>
</reference>
<dbReference type="Proteomes" id="UP001529491">
    <property type="component" value="Chromosome"/>
</dbReference>
<dbReference type="EMBL" id="CP136522">
    <property type="protein sequence ID" value="WOT05036.1"/>
    <property type="molecule type" value="Genomic_DNA"/>
</dbReference>